<dbReference type="AlphaFoldDB" id="A0AAV9GNU4"/>
<protein>
    <submittedName>
        <fullName evidence="1">Uncharacterized protein</fullName>
    </submittedName>
</protein>
<evidence type="ECO:0000313" key="2">
    <source>
        <dbReference type="Proteomes" id="UP001321760"/>
    </source>
</evidence>
<gene>
    <name evidence="1" type="ORF">QBC34DRAFT_86701</name>
</gene>
<reference evidence="1" key="1">
    <citation type="journal article" date="2023" name="Mol. Phylogenet. Evol.">
        <title>Genome-scale phylogeny and comparative genomics of the fungal order Sordariales.</title>
        <authorList>
            <person name="Hensen N."/>
            <person name="Bonometti L."/>
            <person name="Westerberg I."/>
            <person name="Brannstrom I.O."/>
            <person name="Guillou S."/>
            <person name="Cros-Aarteil S."/>
            <person name="Calhoun S."/>
            <person name="Haridas S."/>
            <person name="Kuo A."/>
            <person name="Mondo S."/>
            <person name="Pangilinan J."/>
            <person name="Riley R."/>
            <person name="LaButti K."/>
            <person name="Andreopoulos B."/>
            <person name="Lipzen A."/>
            <person name="Chen C."/>
            <person name="Yan M."/>
            <person name="Daum C."/>
            <person name="Ng V."/>
            <person name="Clum A."/>
            <person name="Steindorff A."/>
            <person name="Ohm R.A."/>
            <person name="Martin F."/>
            <person name="Silar P."/>
            <person name="Natvig D.O."/>
            <person name="Lalanne C."/>
            <person name="Gautier V."/>
            <person name="Ament-Velasquez S.L."/>
            <person name="Kruys A."/>
            <person name="Hutchinson M.I."/>
            <person name="Powell A.J."/>
            <person name="Barry K."/>
            <person name="Miller A.N."/>
            <person name="Grigoriev I.V."/>
            <person name="Debuchy R."/>
            <person name="Gladieux P."/>
            <person name="Hiltunen Thoren M."/>
            <person name="Johannesson H."/>
        </authorList>
    </citation>
    <scope>NUCLEOTIDE SEQUENCE</scope>
    <source>
        <strain evidence="1">PSN243</strain>
    </source>
</reference>
<evidence type="ECO:0000313" key="1">
    <source>
        <dbReference type="EMBL" id="KAK4449607.1"/>
    </source>
</evidence>
<name>A0AAV9GNU4_9PEZI</name>
<dbReference type="Proteomes" id="UP001321760">
    <property type="component" value="Unassembled WGS sequence"/>
</dbReference>
<organism evidence="1 2">
    <name type="scientific">Podospora aff. communis PSN243</name>
    <dbReference type="NCBI Taxonomy" id="3040156"/>
    <lineage>
        <taxon>Eukaryota</taxon>
        <taxon>Fungi</taxon>
        <taxon>Dikarya</taxon>
        <taxon>Ascomycota</taxon>
        <taxon>Pezizomycotina</taxon>
        <taxon>Sordariomycetes</taxon>
        <taxon>Sordariomycetidae</taxon>
        <taxon>Sordariales</taxon>
        <taxon>Podosporaceae</taxon>
        <taxon>Podospora</taxon>
    </lineage>
</organism>
<keyword evidence="2" id="KW-1185">Reference proteome</keyword>
<reference evidence="1" key="2">
    <citation type="submission" date="2023-05" db="EMBL/GenBank/DDBJ databases">
        <authorList>
            <consortium name="Lawrence Berkeley National Laboratory"/>
            <person name="Steindorff A."/>
            <person name="Hensen N."/>
            <person name="Bonometti L."/>
            <person name="Westerberg I."/>
            <person name="Brannstrom I.O."/>
            <person name="Guillou S."/>
            <person name="Cros-Aarteil S."/>
            <person name="Calhoun S."/>
            <person name="Haridas S."/>
            <person name="Kuo A."/>
            <person name="Mondo S."/>
            <person name="Pangilinan J."/>
            <person name="Riley R."/>
            <person name="Labutti K."/>
            <person name="Andreopoulos B."/>
            <person name="Lipzen A."/>
            <person name="Chen C."/>
            <person name="Yanf M."/>
            <person name="Daum C."/>
            <person name="Ng V."/>
            <person name="Clum A."/>
            <person name="Ohm R."/>
            <person name="Martin F."/>
            <person name="Silar P."/>
            <person name="Natvig D."/>
            <person name="Lalanne C."/>
            <person name="Gautier V."/>
            <person name="Ament-Velasquez S.L."/>
            <person name="Kruys A."/>
            <person name="Hutchinson M.I."/>
            <person name="Powell A.J."/>
            <person name="Barry K."/>
            <person name="Miller A.N."/>
            <person name="Grigoriev I.V."/>
            <person name="Debuchy R."/>
            <person name="Gladieux P."/>
            <person name="Thoren M.H."/>
            <person name="Johannesson H."/>
        </authorList>
    </citation>
    <scope>NUCLEOTIDE SEQUENCE</scope>
    <source>
        <strain evidence="1">PSN243</strain>
    </source>
</reference>
<accession>A0AAV9GNU4</accession>
<dbReference type="EMBL" id="MU865936">
    <property type="protein sequence ID" value="KAK4449607.1"/>
    <property type="molecule type" value="Genomic_DNA"/>
</dbReference>
<proteinExistence type="predicted"/>
<sequence length="312" mass="35166">MLIGLTWRRRSGGDQRRFIFFVFFYRRRRGLLAKEGQPPSGYFQGLRQLLGQLVEVEPIPALSTLIGLSVRNGRSIGSRKPWFDPCWWDGFRRLRRSQGVGIAEQRWEISRGWGQVRMEASVEADARLLPLIQKSDVSESPVIACPSSPTVQRGFCSGARPLLLVLRSRRLTDRRRARFSCVAIFVPRESTQHGDYRCPFLEHASGAARPTLQWSPFGFEIQSEEVSLLLAGDQRFLLASTLSLSRCIGPEVDQRGQSRCVCDGDPFARGPRTPGLDVKFWSVCGGGTQATRLAVSLQQRLPSYKPRCATPW</sequence>
<comment type="caution">
    <text evidence="1">The sequence shown here is derived from an EMBL/GenBank/DDBJ whole genome shotgun (WGS) entry which is preliminary data.</text>
</comment>